<reference evidence="2" key="1">
    <citation type="submission" date="2021-05" db="EMBL/GenBank/DDBJ databases">
        <authorList>
            <person name="Alioto T."/>
            <person name="Alioto T."/>
            <person name="Gomez Garrido J."/>
        </authorList>
    </citation>
    <scope>NUCLEOTIDE SEQUENCE</scope>
</reference>
<feature type="compositionally biased region" description="Basic residues" evidence="1">
    <location>
        <begin position="119"/>
        <end position="128"/>
    </location>
</feature>
<feature type="compositionally biased region" description="Basic residues" evidence="1">
    <location>
        <begin position="89"/>
        <end position="111"/>
    </location>
</feature>
<dbReference type="EMBL" id="HBUE01212002">
    <property type="protein sequence ID" value="CAG6534910.1"/>
    <property type="molecule type" value="Transcribed_RNA"/>
</dbReference>
<proteinExistence type="predicted"/>
<sequence length="128" mass="14616">MEMDLPEIVNKDEFSSKAAVDDVDKLFLVSLDKFDEETQREPVEDLLRATTPILGTGRKASKTETGMYLSADAISTVPVYFTASTQNNRLKKNTARREKTRLKRHHRKPSPKRTTGNRSGRRKRPVLQ</sequence>
<accession>A0A8D8KBY0</accession>
<feature type="region of interest" description="Disordered" evidence="1">
    <location>
        <begin position="82"/>
        <end position="128"/>
    </location>
</feature>
<dbReference type="EMBL" id="HBUE01212001">
    <property type="protein sequence ID" value="CAG6534909.1"/>
    <property type="molecule type" value="Transcribed_RNA"/>
</dbReference>
<dbReference type="AlphaFoldDB" id="A0A8D8KBY0"/>
<organism evidence="2">
    <name type="scientific">Culex pipiens</name>
    <name type="common">House mosquito</name>
    <dbReference type="NCBI Taxonomy" id="7175"/>
    <lineage>
        <taxon>Eukaryota</taxon>
        <taxon>Metazoa</taxon>
        <taxon>Ecdysozoa</taxon>
        <taxon>Arthropoda</taxon>
        <taxon>Hexapoda</taxon>
        <taxon>Insecta</taxon>
        <taxon>Pterygota</taxon>
        <taxon>Neoptera</taxon>
        <taxon>Endopterygota</taxon>
        <taxon>Diptera</taxon>
        <taxon>Nematocera</taxon>
        <taxon>Culicoidea</taxon>
        <taxon>Culicidae</taxon>
        <taxon>Culicinae</taxon>
        <taxon>Culicini</taxon>
        <taxon>Culex</taxon>
        <taxon>Culex</taxon>
    </lineage>
</organism>
<dbReference type="EMBL" id="HBUE01318433">
    <property type="protein sequence ID" value="CAG6586856.1"/>
    <property type="molecule type" value="Transcribed_RNA"/>
</dbReference>
<protein>
    <submittedName>
        <fullName evidence="2">(northern house mosquito) hypothetical protein</fullName>
    </submittedName>
</protein>
<evidence type="ECO:0000256" key="1">
    <source>
        <dbReference type="SAM" id="MobiDB-lite"/>
    </source>
</evidence>
<dbReference type="EMBL" id="HBUE01318434">
    <property type="protein sequence ID" value="CAG6586857.1"/>
    <property type="molecule type" value="Transcribed_RNA"/>
</dbReference>
<evidence type="ECO:0000313" key="2">
    <source>
        <dbReference type="EMBL" id="CAG6586856.1"/>
    </source>
</evidence>
<name>A0A8D8KBY0_CULPI</name>